<protein>
    <submittedName>
        <fullName evidence="1">Uncharacterized protein</fullName>
    </submittedName>
</protein>
<name>A0A372LMK1_9BACI</name>
<evidence type="ECO:0000313" key="2">
    <source>
        <dbReference type="Proteomes" id="UP000264541"/>
    </source>
</evidence>
<dbReference type="Proteomes" id="UP000264541">
    <property type="component" value="Unassembled WGS sequence"/>
</dbReference>
<proteinExistence type="predicted"/>
<keyword evidence="2" id="KW-1185">Reference proteome</keyword>
<dbReference type="RefSeq" id="WP_117327401.1">
    <property type="nucleotide sequence ID" value="NZ_QVTE01000040.1"/>
</dbReference>
<accession>A0A372LMK1</accession>
<evidence type="ECO:0000313" key="1">
    <source>
        <dbReference type="EMBL" id="RFU67694.1"/>
    </source>
</evidence>
<organism evidence="1 2">
    <name type="scientific">Peribacillus saganii</name>
    <dbReference type="NCBI Taxonomy" id="2303992"/>
    <lineage>
        <taxon>Bacteria</taxon>
        <taxon>Bacillati</taxon>
        <taxon>Bacillota</taxon>
        <taxon>Bacilli</taxon>
        <taxon>Bacillales</taxon>
        <taxon>Bacillaceae</taxon>
        <taxon>Peribacillus</taxon>
    </lineage>
</organism>
<gene>
    <name evidence="1" type="ORF">D0469_14215</name>
</gene>
<comment type="caution">
    <text evidence="1">The sequence shown here is derived from an EMBL/GenBank/DDBJ whole genome shotgun (WGS) entry which is preliminary data.</text>
</comment>
<reference evidence="1 2" key="1">
    <citation type="submission" date="2018-08" db="EMBL/GenBank/DDBJ databases">
        <title>Bacillus chawlae sp. nov., Bacillus glennii sp. nov., and Bacillus saganii sp. nov. Isolated from the Vehicle Assembly Building at Kennedy Space Center where the Viking Spacecraft were Assembled.</title>
        <authorList>
            <person name="Seuylemezian A."/>
            <person name="Vaishampayan P."/>
        </authorList>
    </citation>
    <scope>NUCLEOTIDE SEQUENCE [LARGE SCALE GENOMIC DNA]</scope>
    <source>
        <strain evidence="1 2">V47-23a</strain>
    </source>
</reference>
<sequence length="77" mass="8945">MDKDKLFQRAHSMIMSSSKNPKQMTISTVKLADILGVEFSEVDRGLRELVEEGRLQKERMTEPPHHDLYFLPQNKTS</sequence>
<dbReference type="AlphaFoldDB" id="A0A372LMK1"/>
<dbReference type="EMBL" id="QVTE01000040">
    <property type="protein sequence ID" value="RFU67694.1"/>
    <property type="molecule type" value="Genomic_DNA"/>
</dbReference>
<dbReference type="OrthoDB" id="2884594at2"/>